<evidence type="ECO:0000313" key="3">
    <source>
        <dbReference type="Proteomes" id="UP001642540"/>
    </source>
</evidence>
<protein>
    <submittedName>
        <fullName evidence="2">Uncharacterized protein</fullName>
    </submittedName>
</protein>
<dbReference type="Proteomes" id="UP001642540">
    <property type="component" value="Unassembled WGS sequence"/>
</dbReference>
<dbReference type="EMBL" id="CAXLJM020000002">
    <property type="protein sequence ID" value="CAL8068805.1"/>
    <property type="molecule type" value="Genomic_DNA"/>
</dbReference>
<evidence type="ECO:0000313" key="2">
    <source>
        <dbReference type="EMBL" id="CAL8068805.1"/>
    </source>
</evidence>
<keyword evidence="3" id="KW-1185">Reference proteome</keyword>
<name>A0ABP1PLZ1_9HEXA</name>
<accession>A0ABP1PLZ1</accession>
<proteinExistence type="predicted"/>
<feature type="compositionally biased region" description="Low complexity" evidence="1">
    <location>
        <begin position="75"/>
        <end position="93"/>
    </location>
</feature>
<organism evidence="2 3">
    <name type="scientific">Orchesella dallaii</name>
    <dbReference type="NCBI Taxonomy" id="48710"/>
    <lineage>
        <taxon>Eukaryota</taxon>
        <taxon>Metazoa</taxon>
        <taxon>Ecdysozoa</taxon>
        <taxon>Arthropoda</taxon>
        <taxon>Hexapoda</taxon>
        <taxon>Collembola</taxon>
        <taxon>Entomobryomorpha</taxon>
        <taxon>Entomobryoidea</taxon>
        <taxon>Orchesellidae</taxon>
        <taxon>Orchesellinae</taxon>
        <taxon>Orchesella</taxon>
    </lineage>
</organism>
<sequence length="185" mass="20969">MPVPPVPQETPEESNSGFKLEPRSPVASLESMEACNADPNNVHLPPILVDFEMQDEAPTSSKVIKKTANGPTGDSSNGNKSSSPRKPSGGKYSDMTKKELFAHPVLSDEEIEKFTKKWSDFQQKALAAFKRKEDINEKYSKTTLFNKVGEESATQRFFKQKHYDESLQKIKGDKWFRDRENDLRD</sequence>
<comment type="caution">
    <text evidence="2">The sequence shown here is derived from an EMBL/GenBank/DDBJ whole genome shotgun (WGS) entry which is preliminary data.</text>
</comment>
<feature type="region of interest" description="Disordered" evidence="1">
    <location>
        <begin position="1"/>
        <end position="96"/>
    </location>
</feature>
<reference evidence="2 3" key="1">
    <citation type="submission" date="2024-08" db="EMBL/GenBank/DDBJ databases">
        <authorList>
            <person name="Cucini C."/>
            <person name="Frati F."/>
        </authorList>
    </citation>
    <scope>NUCLEOTIDE SEQUENCE [LARGE SCALE GENOMIC DNA]</scope>
</reference>
<evidence type="ECO:0000256" key="1">
    <source>
        <dbReference type="SAM" id="MobiDB-lite"/>
    </source>
</evidence>
<gene>
    <name evidence="2" type="ORF">ODALV1_LOCUS470</name>
</gene>